<dbReference type="EMBL" id="LAZR01028850">
    <property type="protein sequence ID" value="KKL61340.1"/>
    <property type="molecule type" value="Genomic_DNA"/>
</dbReference>
<protein>
    <submittedName>
        <fullName evidence="1">Uncharacterized protein</fullName>
    </submittedName>
</protein>
<dbReference type="AlphaFoldDB" id="A0A0F9FVJ1"/>
<feature type="non-terminal residue" evidence="1">
    <location>
        <position position="1"/>
    </location>
</feature>
<organism evidence="1">
    <name type="scientific">marine sediment metagenome</name>
    <dbReference type="NCBI Taxonomy" id="412755"/>
    <lineage>
        <taxon>unclassified sequences</taxon>
        <taxon>metagenomes</taxon>
        <taxon>ecological metagenomes</taxon>
    </lineage>
</organism>
<proteinExistence type="predicted"/>
<sequence length="79" mass="8502">VTEEGLEETTYFDVGGSWPISDCALERLVPLALDLIGGASPDELIMVIDEVLSVAHERSDLASWFFEGGVAGLDELGDY</sequence>
<comment type="caution">
    <text evidence="1">The sequence shown here is derived from an EMBL/GenBank/DDBJ whole genome shotgun (WGS) entry which is preliminary data.</text>
</comment>
<name>A0A0F9FVJ1_9ZZZZ</name>
<gene>
    <name evidence="1" type="ORF">LCGC14_2196320</name>
</gene>
<reference evidence="1" key="1">
    <citation type="journal article" date="2015" name="Nature">
        <title>Complex archaea that bridge the gap between prokaryotes and eukaryotes.</title>
        <authorList>
            <person name="Spang A."/>
            <person name="Saw J.H."/>
            <person name="Jorgensen S.L."/>
            <person name="Zaremba-Niedzwiedzka K."/>
            <person name="Martijn J."/>
            <person name="Lind A.E."/>
            <person name="van Eijk R."/>
            <person name="Schleper C."/>
            <person name="Guy L."/>
            <person name="Ettema T.J."/>
        </authorList>
    </citation>
    <scope>NUCLEOTIDE SEQUENCE</scope>
</reference>
<evidence type="ECO:0000313" key="1">
    <source>
        <dbReference type="EMBL" id="KKL61340.1"/>
    </source>
</evidence>
<accession>A0A0F9FVJ1</accession>